<dbReference type="Proteomes" id="UP000321192">
    <property type="component" value="Unassembled WGS sequence"/>
</dbReference>
<proteinExistence type="predicted"/>
<dbReference type="RefSeq" id="WP_276661656.1">
    <property type="nucleotide sequence ID" value="NZ_SSFD01000343.1"/>
</dbReference>
<evidence type="ECO:0000313" key="1">
    <source>
        <dbReference type="EMBL" id="TXH79532.1"/>
    </source>
</evidence>
<organism evidence="1 2">
    <name type="scientific">Thauera aminoaromatica</name>
    <dbReference type="NCBI Taxonomy" id="164330"/>
    <lineage>
        <taxon>Bacteria</taxon>
        <taxon>Pseudomonadati</taxon>
        <taxon>Pseudomonadota</taxon>
        <taxon>Betaproteobacteria</taxon>
        <taxon>Rhodocyclales</taxon>
        <taxon>Zoogloeaceae</taxon>
        <taxon>Thauera</taxon>
    </lineage>
</organism>
<dbReference type="EMBL" id="SSFD01000343">
    <property type="protein sequence ID" value="TXH79532.1"/>
    <property type="molecule type" value="Genomic_DNA"/>
</dbReference>
<sequence>MSTHPAADCALLLRGLHEALEIPEARWDRVLRLARMTGLHGRLAAANADNPTVSERVRRHLLSATRMADFSARMLDAELRDVAPLCGGDFPVIALKGGAYALQALGFARGRFVSDIDLLVPARALRTMEARLHAAGWESAALDPYDERYYRDWSHETPPLRFPGHFLELDLHHAITPVTGRRHFDPAPLFDESLPIAGSRFRVLSARDQVLHACLHCFQDGDLALRVREIADIDGLLRSFAGTTGFWPGLVERANALGLGRPLWYGLHFARSWMQTPVPQEVLSALPGPAAVLRRPMEACISLALLPPDPDRPPGLSVRFARRLALARYHLLRMPLHMLLPHLARKAWLRTRRRTPDGANENAGGGP</sequence>
<protein>
    <recommendedName>
        <fullName evidence="3">Nucleotidyltransferase family protein</fullName>
    </recommendedName>
</protein>
<comment type="caution">
    <text evidence="1">The sequence shown here is derived from an EMBL/GenBank/DDBJ whole genome shotgun (WGS) entry which is preliminary data.</text>
</comment>
<dbReference type="AlphaFoldDB" id="A0A5C7S839"/>
<evidence type="ECO:0000313" key="2">
    <source>
        <dbReference type="Proteomes" id="UP000321192"/>
    </source>
</evidence>
<dbReference type="Pfam" id="PF14907">
    <property type="entry name" value="NTP_transf_5"/>
    <property type="match status" value="1"/>
</dbReference>
<dbReference type="Gene3D" id="3.30.460.40">
    <property type="match status" value="1"/>
</dbReference>
<dbReference type="InterPro" id="IPR039498">
    <property type="entry name" value="NTP_transf_5"/>
</dbReference>
<gene>
    <name evidence="1" type="ORF">E6Q80_20170</name>
</gene>
<name>A0A5C7S839_THASP</name>
<reference evidence="1 2" key="1">
    <citation type="submission" date="2018-09" db="EMBL/GenBank/DDBJ databases">
        <title>Metagenome Assembled Genomes from an Advanced Water Purification Facility.</title>
        <authorList>
            <person name="Stamps B.W."/>
            <person name="Spear J.R."/>
        </authorList>
    </citation>
    <scope>NUCLEOTIDE SEQUENCE [LARGE SCALE GENOMIC DNA]</scope>
    <source>
        <strain evidence="1">Bin_27_1</strain>
    </source>
</reference>
<evidence type="ECO:0008006" key="3">
    <source>
        <dbReference type="Google" id="ProtNLM"/>
    </source>
</evidence>
<accession>A0A5C7S839</accession>